<gene>
    <name evidence="2" type="ORF">C9386_00535</name>
</gene>
<proteinExistence type="predicted"/>
<evidence type="ECO:0000313" key="3">
    <source>
        <dbReference type="Proteomes" id="UP000284283"/>
    </source>
</evidence>
<evidence type="ECO:0000313" key="2">
    <source>
        <dbReference type="EMBL" id="RNL07667.1"/>
    </source>
</evidence>
<organism evidence="2 3">
    <name type="scientific">Xanthomonas vasicola pv. vasculorum</name>
    <dbReference type="NCBI Taxonomy" id="325776"/>
    <lineage>
        <taxon>Bacteria</taxon>
        <taxon>Pseudomonadati</taxon>
        <taxon>Pseudomonadota</taxon>
        <taxon>Gammaproteobacteria</taxon>
        <taxon>Lysobacterales</taxon>
        <taxon>Lysobacteraceae</taxon>
        <taxon>Xanthomonas</taxon>
    </lineage>
</organism>
<evidence type="ECO:0000256" key="1">
    <source>
        <dbReference type="SAM" id="SignalP"/>
    </source>
</evidence>
<comment type="caution">
    <text evidence="2">The sequence shown here is derived from an EMBL/GenBank/DDBJ whole genome shotgun (WGS) entry which is preliminary data.</text>
</comment>
<dbReference type="KEGG" id="xva:C7V42_20660"/>
<dbReference type="AlphaFoldDB" id="A0AAE8F9I6"/>
<protein>
    <recommendedName>
        <fullName evidence="4">Secreted protein</fullName>
    </recommendedName>
</protein>
<feature type="signal peptide" evidence="1">
    <location>
        <begin position="1"/>
        <end position="20"/>
    </location>
</feature>
<name>A0AAE8F9I6_XANVA</name>
<dbReference type="Proteomes" id="UP000284283">
    <property type="component" value="Unassembled WGS sequence"/>
</dbReference>
<accession>A0AAE8F9I6</accession>
<feature type="chain" id="PRO_5042221099" description="Secreted protein" evidence="1">
    <location>
        <begin position="21"/>
        <end position="121"/>
    </location>
</feature>
<evidence type="ECO:0008006" key="4">
    <source>
        <dbReference type="Google" id="ProtNLM"/>
    </source>
</evidence>
<dbReference type="EMBL" id="PYTT01000006">
    <property type="protein sequence ID" value="RNL07667.1"/>
    <property type="molecule type" value="Genomic_DNA"/>
</dbReference>
<keyword evidence="1" id="KW-0732">Signal</keyword>
<sequence>MKSWIWMLMLAMCFVGQAAAQTKGVKLVCRSDDPFVFCTQGCKDQDKNWIPVDPISATWVAVPGYCLFPSPTPCCAGPVCLQAWTPTAITALAQYQSVCPQAKKQGKWTGQQRPENVPFAH</sequence>
<reference evidence="2 3" key="1">
    <citation type="submission" date="2018-03" db="EMBL/GenBank/DDBJ databases">
        <authorList>
            <person name="Wu G."/>
        </authorList>
    </citation>
    <scope>NUCLEOTIDE SEQUENCE [LARGE SCALE GENOMIC DNA]</scope>
    <source>
        <strain evidence="2 3">SAM-118</strain>
    </source>
</reference>